<dbReference type="Gene3D" id="2.40.30.10">
    <property type="entry name" value="Translation factors"/>
    <property type="match status" value="1"/>
</dbReference>
<name>A0A6N7ZJL3_9MICO</name>
<dbReference type="InterPro" id="IPR039374">
    <property type="entry name" value="SIP_fam"/>
</dbReference>
<comment type="caution">
    <text evidence="2">The sequence shown here is derived from an EMBL/GenBank/DDBJ whole genome shotgun (WGS) entry which is preliminary data.</text>
</comment>
<dbReference type="InterPro" id="IPR017927">
    <property type="entry name" value="FAD-bd_FR_type"/>
</dbReference>
<dbReference type="InterPro" id="IPR039261">
    <property type="entry name" value="FNR_nucleotide-bd"/>
</dbReference>
<dbReference type="GO" id="GO:0016491">
    <property type="term" value="F:oxidoreductase activity"/>
    <property type="evidence" value="ECO:0007669"/>
    <property type="project" value="InterPro"/>
</dbReference>
<dbReference type="Pfam" id="PF04954">
    <property type="entry name" value="SIP"/>
    <property type="match status" value="1"/>
</dbReference>
<evidence type="ECO:0000313" key="2">
    <source>
        <dbReference type="EMBL" id="MTG89586.1"/>
    </source>
</evidence>
<dbReference type="CDD" id="cd06193">
    <property type="entry name" value="siderophore_interacting"/>
    <property type="match status" value="1"/>
</dbReference>
<accession>A0A6N7ZJL3</accession>
<dbReference type="Pfam" id="PF08021">
    <property type="entry name" value="FAD_binding_9"/>
    <property type="match status" value="1"/>
</dbReference>
<protein>
    <submittedName>
        <fullName evidence="2">Siderophore-interacting protein</fullName>
    </submittedName>
</protein>
<evidence type="ECO:0000259" key="1">
    <source>
        <dbReference type="PROSITE" id="PS51384"/>
    </source>
</evidence>
<dbReference type="Proteomes" id="UP000440668">
    <property type="component" value="Unassembled WGS sequence"/>
</dbReference>
<dbReference type="EMBL" id="WMKA01000025">
    <property type="protein sequence ID" value="MTG89586.1"/>
    <property type="molecule type" value="Genomic_DNA"/>
</dbReference>
<organism evidence="2 3">
    <name type="scientific">Cellulosimicrobium composti</name>
    <dbReference type="NCBI Taxonomy" id="2672572"/>
    <lineage>
        <taxon>Bacteria</taxon>
        <taxon>Bacillati</taxon>
        <taxon>Actinomycetota</taxon>
        <taxon>Actinomycetes</taxon>
        <taxon>Micrococcales</taxon>
        <taxon>Promicromonosporaceae</taxon>
        <taxon>Cellulosimicrobium</taxon>
    </lineage>
</organism>
<dbReference type="AlphaFoldDB" id="A0A6N7ZJL3"/>
<reference evidence="2 3" key="1">
    <citation type="submission" date="2019-11" db="EMBL/GenBank/DDBJ databases">
        <title>Cellulosimicrobium composti sp. nov. isolated from a compost.</title>
        <authorList>
            <person name="Yang Y."/>
        </authorList>
    </citation>
    <scope>NUCLEOTIDE SEQUENCE [LARGE SCALE GENOMIC DNA]</scope>
    <source>
        <strain evidence="2 3">BIT-GX5</strain>
    </source>
</reference>
<evidence type="ECO:0000313" key="3">
    <source>
        <dbReference type="Proteomes" id="UP000440668"/>
    </source>
</evidence>
<dbReference type="InterPro" id="IPR007037">
    <property type="entry name" value="SIP_rossman_dom"/>
</dbReference>
<feature type="domain" description="FAD-binding FR-type" evidence="1">
    <location>
        <begin position="17"/>
        <end position="146"/>
    </location>
</feature>
<dbReference type="PANTHER" id="PTHR30157">
    <property type="entry name" value="FERRIC REDUCTASE, NADPH-DEPENDENT"/>
    <property type="match status" value="1"/>
</dbReference>
<dbReference type="Gene3D" id="3.40.50.80">
    <property type="entry name" value="Nucleotide-binding domain of ferredoxin-NADP reductase (FNR) module"/>
    <property type="match status" value="1"/>
</dbReference>
<dbReference type="SUPFAM" id="SSF63380">
    <property type="entry name" value="Riboflavin synthase domain-like"/>
    <property type="match status" value="1"/>
</dbReference>
<gene>
    <name evidence="2" type="ORF">GJV82_11620</name>
</gene>
<dbReference type="PROSITE" id="PS51384">
    <property type="entry name" value="FAD_FR"/>
    <property type="match status" value="1"/>
</dbReference>
<sequence>MPRSRVSAYTMVKPADAHVLTLGVVGSTRVSPNVVRVTLGGEGMDLFTPMGYDQWFRLFLARDDQDALRLPTRSSGMWYVQYLATPKARRPWVRSYTVRATRPDLRELDVDFVVHGDEGPATRFALSARSGDRVGLLDQGVGYHPRVEHDWTLVVADETGLPAVAGICESLPDDARGLAVVEIPEAADAQDFRVPAGVELRWVPRDAARASGDPHGRVPGRLALETVRSADLPSGPVYAYAVGESSLATGVRRHLVGDRGVPKANVDFVGYWRHGRAATA</sequence>
<dbReference type="InterPro" id="IPR017938">
    <property type="entry name" value="Riboflavin_synthase-like_b-brl"/>
</dbReference>
<dbReference type="PANTHER" id="PTHR30157:SF0">
    <property type="entry name" value="NADPH-DEPENDENT FERRIC-CHELATE REDUCTASE"/>
    <property type="match status" value="1"/>
</dbReference>
<proteinExistence type="predicted"/>
<dbReference type="InterPro" id="IPR013113">
    <property type="entry name" value="SIP_FAD-bd"/>
</dbReference>